<evidence type="ECO:0000256" key="3">
    <source>
        <dbReference type="ARBA" id="ARBA00022989"/>
    </source>
</evidence>
<dbReference type="InterPro" id="IPR005828">
    <property type="entry name" value="MFS_sugar_transport-like"/>
</dbReference>
<evidence type="ECO:0000256" key="1">
    <source>
        <dbReference type="ARBA" id="ARBA00004370"/>
    </source>
</evidence>
<evidence type="ECO:0000256" key="2">
    <source>
        <dbReference type="ARBA" id="ARBA00022692"/>
    </source>
</evidence>
<dbReference type="InterPro" id="IPR036259">
    <property type="entry name" value="MFS_trans_sf"/>
</dbReference>
<comment type="subcellular location">
    <subcellularLocation>
        <location evidence="1">Membrane</location>
    </subcellularLocation>
</comment>
<keyword evidence="3" id="KW-1133">Transmembrane helix</keyword>
<organism evidence="5">
    <name type="scientific">termite gut metagenome</name>
    <dbReference type="NCBI Taxonomy" id="433724"/>
    <lineage>
        <taxon>unclassified sequences</taxon>
        <taxon>metagenomes</taxon>
        <taxon>organismal metagenomes</taxon>
    </lineage>
</organism>
<keyword evidence="2" id="KW-0812">Transmembrane</keyword>
<dbReference type="Pfam" id="PF00083">
    <property type="entry name" value="Sugar_tr"/>
    <property type="match status" value="1"/>
</dbReference>
<proteinExistence type="predicted"/>
<sequence length="34" mass="4004">FYGLMSVLSALFVWKVIPETKGKSLEEMEKVWEK</sequence>
<evidence type="ECO:0000256" key="4">
    <source>
        <dbReference type="ARBA" id="ARBA00023136"/>
    </source>
</evidence>
<evidence type="ECO:0000313" key="5">
    <source>
        <dbReference type="EMBL" id="KAA6318764.1"/>
    </source>
</evidence>
<feature type="non-terminal residue" evidence="5">
    <location>
        <position position="1"/>
    </location>
</feature>
<accession>A0A5J4QCS4</accession>
<dbReference type="GO" id="GO:0022857">
    <property type="term" value="F:transmembrane transporter activity"/>
    <property type="evidence" value="ECO:0007669"/>
    <property type="project" value="InterPro"/>
</dbReference>
<dbReference type="EMBL" id="SNRY01004089">
    <property type="protein sequence ID" value="KAA6318764.1"/>
    <property type="molecule type" value="Genomic_DNA"/>
</dbReference>
<reference evidence="5" key="1">
    <citation type="submission" date="2019-03" db="EMBL/GenBank/DDBJ databases">
        <title>Single cell metagenomics reveals metabolic interactions within the superorganism composed of flagellate Streblomastix strix and complex community of Bacteroidetes bacteria on its surface.</title>
        <authorList>
            <person name="Treitli S.C."/>
            <person name="Kolisko M."/>
            <person name="Husnik F."/>
            <person name="Keeling P."/>
            <person name="Hampl V."/>
        </authorList>
    </citation>
    <scope>NUCLEOTIDE SEQUENCE</scope>
    <source>
        <strain evidence="5">STM</strain>
    </source>
</reference>
<keyword evidence="4" id="KW-0472">Membrane</keyword>
<gene>
    <name evidence="6" type="ORF">EZS27_027489</name>
    <name evidence="5" type="ORF">EZS27_031264</name>
</gene>
<dbReference type="EMBL" id="SNRY01002899">
    <property type="protein sequence ID" value="KAA6323030.1"/>
    <property type="molecule type" value="Genomic_DNA"/>
</dbReference>
<protein>
    <submittedName>
        <fullName evidence="5">D-xylose-proton symporter</fullName>
    </submittedName>
</protein>
<name>A0A5J4QCS4_9ZZZZ</name>
<dbReference type="AlphaFoldDB" id="A0A5J4QCS4"/>
<comment type="caution">
    <text evidence="5">The sequence shown here is derived from an EMBL/GenBank/DDBJ whole genome shotgun (WGS) entry which is preliminary data.</text>
</comment>
<dbReference type="GO" id="GO:0016020">
    <property type="term" value="C:membrane"/>
    <property type="evidence" value="ECO:0007669"/>
    <property type="project" value="UniProtKB-SubCell"/>
</dbReference>
<evidence type="ECO:0000313" key="6">
    <source>
        <dbReference type="EMBL" id="KAA6323030.1"/>
    </source>
</evidence>
<dbReference type="Gene3D" id="1.20.1250.20">
    <property type="entry name" value="MFS general substrate transporter like domains"/>
    <property type="match status" value="1"/>
</dbReference>